<proteinExistence type="predicted"/>
<reference evidence="4 5" key="2">
    <citation type="submission" date="2015-05" db="EMBL/GenBank/DDBJ databases">
        <authorList>
            <person name="Morales-Cruz A."/>
            <person name="Amrine K.C."/>
            <person name="Cantu D."/>
        </authorList>
    </citation>
    <scope>NUCLEOTIDE SEQUENCE [LARGE SCALE GENOMIC DNA]</scope>
    <source>
        <strain evidence="4">UCRPC4</strain>
    </source>
</reference>
<dbReference type="OrthoDB" id="4682787at2759"/>
<organism evidence="4 5">
    <name type="scientific">Phaeomoniella chlamydospora</name>
    <name type="common">Phaeoacremonium chlamydosporum</name>
    <dbReference type="NCBI Taxonomy" id="158046"/>
    <lineage>
        <taxon>Eukaryota</taxon>
        <taxon>Fungi</taxon>
        <taxon>Dikarya</taxon>
        <taxon>Ascomycota</taxon>
        <taxon>Pezizomycotina</taxon>
        <taxon>Eurotiomycetes</taxon>
        <taxon>Chaetothyriomycetidae</taxon>
        <taxon>Phaeomoniellales</taxon>
        <taxon>Phaeomoniellaceae</taxon>
        <taxon>Phaeomoniella</taxon>
    </lineage>
</organism>
<dbReference type="InterPro" id="IPR049326">
    <property type="entry name" value="Rhodopsin_dom_fungi"/>
</dbReference>
<feature type="domain" description="Rhodopsin" evidence="3">
    <location>
        <begin position="54"/>
        <end position="148"/>
    </location>
</feature>
<comment type="caution">
    <text evidence="4">The sequence shown here is derived from an EMBL/GenBank/DDBJ whole genome shotgun (WGS) entry which is preliminary data.</text>
</comment>
<accession>A0A0G2H8G9</accession>
<feature type="transmembrane region" description="Helical" evidence="2">
    <location>
        <begin position="111"/>
        <end position="129"/>
    </location>
</feature>
<feature type="region of interest" description="Disordered" evidence="1">
    <location>
        <begin position="178"/>
        <end position="208"/>
    </location>
</feature>
<feature type="region of interest" description="Disordered" evidence="1">
    <location>
        <begin position="234"/>
        <end position="281"/>
    </location>
</feature>
<dbReference type="Proteomes" id="UP000053317">
    <property type="component" value="Unassembled WGS sequence"/>
</dbReference>
<protein>
    <recommendedName>
        <fullName evidence="3">Rhodopsin domain-containing protein</fullName>
    </recommendedName>
</protein>
<keyword evidence="2" id="KW-1133">Transmembrane helix</keyword>
<evidence type="ECO:0000313" key="5">
    <source>
        <dbReference type="Proteomes" id="UP000053317"/>
    </source>
</evidence>
<feature type="transmembrane region" description="Helical" evidence="2">
    <location>
        <begin position="70"/>
        <end position="91"/>
    </location>
</feature>
<evidence type="ECO:0000256" key="1">
    <source>
        <dbReference type="SAM" id="MobiDB-lite"/>
    </source>
</evidence>
<feature type="transmembrane region" description="Helical" evidence="2">
    <location>
        <begin position="36"/>
        <end position="58"/>
    </location>
</feature>
<dbReference type="EMBL" id="LCWF01000055">
    <property type="protein sequence ID" value="KKY24900.1"/>
    <property type="molecule type" value="Genomic_DNA"/>
</dbReference>
<reference evidence="4 5" key="1">
    <citation type="submission" date="2015-05" db="EMBL/GenBank/DDBJ databases">
        <title>Distinctive expansion of gene families associated with plant cell wall degradation and secondary metabolism in the genomes of grapevine trunk pathogens.</title>
        <authorList>
            <person name="Lawrence D.P."/>
            <person name="Travadon R."/>
            <person name="Rolshausen P.E."/>
            <person name="Baumgartner K."/>
        </authorList>
    </citation>
    <scope>NUCLEOTIDE SEQUENCE [LARGE SCALE GENOMIC DNA]</scope>
    <source>
        <strain evidence="4">UCRPC4</strain>
    </source>
</reference>
<dbReference type="Pfam" id="PF20684">
    <property type="entry name" value="Fung_rhodopsin"/>
    <property type="match status" value="1"/>
</dbReference>
<evidence type="ECO:0000259" key="3">
    <source>
        <dbReference type="Pfam" id="PF20684"/>
    </source>
</evidence>
<keyword evidence="2" id="KW-0472">Membrane</keyword>
<gene>
    <name evidence="4" type="ORF">UCRPC4_g02266</name>
</gene>
<feature type="compositionally biased region" description="Polar residues" evidence="1">
    <location>
        <begin position="178"/>
        <end position="187"/>
    </location>
</feature>
<keyword evidence="2" id="KW-0812">Transmembrane</keyword>
<name>A0A0G2H8G9_PHACM</name>
<keyword evidence="5" id="KW-1185">Reference proteome</keyword>
<evidence type="ECO:0000313" key="4">
    <source>
        <dbReference type="EMBL" id="KKY24900.1"/>
    </source>
</evidence>
<evidence type="ECO:0000256" key="2">
    <source>
        <dbReference type="SAM" id="Phobius"/>
    </source>
</evidence>
<sequence length="281" mass="31161">MALSSEEIEALLAEPALEAPSGITPNFDNPPNQNDLAWFVTTFCTVIMTIAFFLRLYAKWWMSRKVHVEEVLMVLAYGAYWGTAYAGYALIYTPGYYVHQWNLYNRDLIRPLYLILVYGCSYSAVLPLLKTAILLDWCRIFVPGDRLKSPFWWGLPCIPAILKEHGISPKIRKALGLSSKSSPNITEPDSKAYGSSKPHPSHGLSKSGLTSVGTYYQIDEEDGGAMPLGALKTSESQEQLHTHQAKNTMQVTRTTHIAVTSDSHSAQSGSDIGDNGTPWTK</sequence>
<dbReference type="AlphaFoldDB" id="A0A0G2H8G9"/>
<feature type="compositionally biased region" description="Polar residues" evidence="1">
    <location>
        <begin position="245"/>
        <end position="270"/>
    </location>
</feature>